<name>A0A8J2PUF8_9HEXA</name>
<accession>A0A8J2PUF8</accession>
<protein>
    <recommendedName>
        <fullName evidence="4">Myofilin</fullName>
    </recommendedName>
</protein>
<organism evidence="2 3">
    <name type="scientific">Allacma fusca</name>
    <dbReference type="NCBI Taxonomy" id="39272"/>
    <lineage>
        <taxon>Eukaryota</taxon>
        <taxon>Metazoa</taxon>
        <taxon>Ecdysozoa</taxon>
        <taxon>Arthropoda</taxon>
        <taxon>Hexapoda</taxon>
        <taxon>Collembola</taxon>
        <taxon>Symphypleona</taxon>
        <taxon>Sminthuridae</taxon>
        <taxon>Allacma</taxon>
    </lineage>
</organism>
<proteinExistence type="predicted"/>
<feature type="region of interest" description="Disordered" evidence="1">
    <location>
        <begin position="98"/>
        <end position="177"/>
    </location>
</feature>
<comment type="caution">
    <text evidence="2">The sequence shown here is derived from an EMBL/GenBank/DDBJ whole genome shotgun (WGS) entry which is preliminary data.</text>
</comment>
<dbReference type="InterPro" id="IPR031828">
    <property type="entry name" value="Myofilin"/>
</dbReference>
<evidence type="ECO:0000313" key="2">
    <source>
        <dbReference type="EMBL" id="CAG7833324.1"/>
    </source>
</evidence>
<gene>
    <name evidence="2" type="ORF">AFUS01_LOCUS42963</name>
</gene>
<sequence>MSDARFKQHFDMISLNEPVTRKAKFWQSYVRALKGQDDMRAEDSLARRPRPRLLSEFPSFIRSPIFDDLNPYSGDPHTRIFAPGYRYLPVSRETYGYSPRNLSGLDRPSNYRPRPDLRAGSVPPRASSVPPFDLDSYRGSSVPRGRSVSPFRAPSVPPFRASSPVRGSSPIRASSVPPQADSDLPYWYTHNPRAYYPYASRYPLSYWRPSSWDTSDTPTARPYLGDLYSPGGYRYRPYLDMLEPSPYLPVTAVTRNPWWYDAYGLKPISYIPRSVLTYPSALRNSYLSPVRNNYVWSRHPLRPL</sequence>
<dbReference type="Pfam" id="PF15929">
    <property type="entry name" value="Myofilin"/>
    <property type="match status" value="1"/>
</dbReference>
<evidence type="ECO:0000313" key="3">
    <source>
        <dbReference type="Proteomes" id="UP000708208"/>
    </source>
</evidence>
<dbReference type="OrthoDB" id="6328862at2759"/>
<reference evidence="2" key="1">
    <citation type="submission" date="2021-06" db="EMBL/GenBank/DDBJ databases">
        <authorList>
            <person name="Hodson N. C."/>
            <person name="Mongue J. A."/>
            <person name="Jaron S. K."/>
        </authorList>
    </citation>
    <scope>NUCLEOTIDE SEQUENCE</scope>
</reference>
<feature type="compositionally biased region" description="Low complexity" evidence="1">
    <location>
        <begin position="138"/>
        <end position="152"/>
    </location>
</feature>
<evidence type="ECO:0008006" key="4">
    <source>
        <dbReference type="Google" id="ProtNLM"/>
    </source>
</evidence>
<evidence type="ECO:0000256" key="1">
    <source>
        <dbReference type="SAM" id="MobiDB-lite"/>
    </source>
</evidence>
<keyword evidence="3" id="KW-1185">Reference proteome</keyword>
<dbReference type="Proteomes" id="UP000708208">
    <property type="component" value="Unassembled WGS sequence"/>
</dbReference>
<dbReference type="EMBL" id="CAJVCH010569840">
    <property type="protein sequence ID" value="CAG7833324.1"/>
    <property type="molecule type" value="Genomic_DNA"/>
</dbReference>
<dbReference type="AlphaFoldDB" id="A0A8J2PUF8"/>